<dbReference type="InParanoid" id="A0A803JMT2"/>
<sequence>FLFWGSQWESQHPSWKPLLTFWVWYNRLAKSLETHYIAVLLFYKANISFSLSSGQAMGGIVSALAAILDLSVASNVTDSALAYFLTASTGKNIQIKVNLPVIYCRYYLSISNDKPSSSSLETAAAGDNHSSLNSNSPPIGPILRKVSMLATCLFYTFFITIIIFPTISASIESVNSKSGSIWTTKYFTPITCFLIYNFSDFCGRQITAWIQSPGPKSKILPTLVFLRTLFIPLFMFCNYQPRKHIDKVFFQSDVYPVLFIALLGLSNGYLGTLSMIYGPKVVPKELAEGTAIIMSFFLGLGLAVGSAFSSLAQLI</sequence>
<dbReference type="GO" id="GO:0005337">
    <property type="term" value="F:nucleoside transmembrane transporter activity"/>
    <property type="evidence" value="ECO:0007669"/>
    <property type="project" value="InterPro"/>
</dbReference>
<feature type="transmembrane region" description="Helical" evidence="7">
    <location>
        <begin position="289"/>
        <end position="312"/>
    </location>
</feature>
<dbReference type="PANTHER" id="PTHR10332:SF17">
    <property type="entry name" value="EQUILIBRATIVE NUCLEOSIDE TRANSPORTER 3"/>
    <property type="match status" value="1"/>
</dbReference>
<evidence type="ECO:0008006" key="9">
    <source>
        <dbReference type="Google" id="ProtNLM"/>
    </source>
</evidence>
<name>A0A803JMT2_XENTR</name>
<feature type="transmembrane region" description="Helical" evidence="7">
    <location>
        <begin position="219"/>
        <end position="237"/>
    </location>
</feature>
<evidence type="ECO:0000256" key="2">
    <source>
        <dbReference type="ARBA" id="ARBA00007965"/>
    </source>
</evidence>
<evidence type="ECO:0000256" key="6">
    <source>
        <dbReference type="ARBA" id="ARBA00023136"/>
    </source>
</evidence>
<evidence type="ECO:0000313" key="8">
    <source>
        <dbReference type="Ensembl" id="ENSXETP00000109261"/>
    </source>
</evidence>
<evidence type="ECO:0000256" key="7">
    <source>
        <dbReference type="SAM" id="Phobius"/>
    </source>
</evidence>
<evidence type="ECO:0000256" key="5">
    <source>
        <dbReference type="ARBA" id="ARBA00022989"/>
    </source>
</evidence>
<dbReference type="GeneTree" id="ENSGT00950000182898"/>
<dbReference type="FunCoup" id="A0A803JMT2">
    <property type="interactions" value="419"/>
</dbReference>
<protein>
    <recommendedName>
        <fullName evidence="9">Solute carrier family 29 member 3</fullName>
    </recommendedName>
</protein>
<dbReference type="GO" id="GO:0016020">
    <property type="term" value="C:membrane"/>
    <property type="evidence" value="ECO:0007669"/>
    <property type="project" value="UniProtKB-SubCell"/>
</dbReference>
<dbReference type="PANTHER" id="PTHR10332">
    <property type="entry name" value="EQUILIBRATIVE NUCLEOSIDE TRANSPORTER"/>
    <property type="match status" value="1"/>
</dbReference>
<evidence type="ECO:0000256" key="4">
    <source>
        <dbReference type="ARBA" id="ARBA00022692"/>
    </source>
</evidence>
<evidence type="ECO:0000256" key="3">
    <source>
        <dbReference type="ARBA" id="ARBA00022448"/>
    </source>
</evidence>
<comment type="subcellular location">
    <subcellularLocation>
        <location evidence="1">Membrane</location>
        <topology evidence="1">Multi-pass membrane protein</topology>
    </subcellularLocation>
</comment>
<dbReference type="PRINTS" id="PR01130">
    <property type="entry name" value="DERENTRNSPRT"/>
</dbReference>
<keyword evidence="5 7" id="KW-1133">Transmembrane helix</keyword>
<comment type="similarity">
    <text evidence="2">Belongs to the SLC29A/ENT transporter (TC 2.A.57) family.</text>
</comment>
<keyword evidence="6 7" id="KW-0472">Membrane</keyword>
<evidence type="ECO:0000256" key="1">
    <source>
        <dbReference type="ARBA" id="ARBA00004141"/>
    </source>
</evidence>
<dbReference type="InterPro" id="IPR002259">
    <property type="entry name" value="Eqnu_transpt"/>
</dbReference>
<keyword evidence="3" id="KW-0813">Transport</keyword>
<dbReference type="Ensembl" id="ENSXETT00000123577">
    <property type="protein sequence ID" value="ENSXETP00000109261"/>
    <property type="gene ID" value="ENSXETG00000046110"/>
</dbReference>
<dbReference type="AlphaFoldDB" id="A0A803JMT2"/>
<dbReference type="Pfam" id="PF01733">
    <property type="entry name" value="Nucleoside_tran"/>
    <property type="match status" value="1"/>
</dbReference>
<proteinExistence type="inferred from homology"/>
<accession>A0A803JMT2</accession>
<organism evidence="8">
    <name type="scientific">Xenopus tropicalis</name>
    <name type="common">Western clawed frog</name>
    <name type="synonym">Silurana tropicalis</name>
    <dbReference type="NCBI Taxonomy" id="8364"/>
    <lineage>
        <taxon>Eukaryota</taxon>
        <taxon>Metazoa</taxon>
        <taxon>Chordata</taxon>
        <taxon>Craniata</taxon>
        <taxon>Vertebrata</taxon>
        <taxon>Euteleostomi</taxon>
        <taxon>Amphibia</taxon>
        <taxon>Batrachia</taxon>
        <taxon>Anura</taxon>
        <taxon>Pipoidea</taxon>
        <taxon>Pipidae</taxon>
        <taxon>Xenopodinae</taxon>
        <taxon>Xenopus</taxon>
        <taxon>Silurana</taxon>
    </lineage>
</organism>
<reference evidence="8" key="1">
    <citation type="journal article" date="2010" name="Science">
        <title>The genome of the Western clawed frog Xenopus tropicalis.</title>
        <authorList>
            <person name="Hellsten U."/>
            <person name="Harland R.M."/>
            <person name="Gilchrist M.J."/>
            <person name="Hendrix D."/>
            <person name="Jurka J."/>
            <person name="Kapitonov V."/>
            <person name="Ovcharenko I."/>
            <person name="Putnam N.H."/>
            <person name="Shu S."/>
            <person name="Taher L."/>
            <person name="Blitz I.L."/>
            <person name="Blumberg B."/>
            <person name="Dichmann D.S."/>
            <person name="Dubchak I."/>
            <person name="Amaya E."/>
            <person name="Detter J.C."/>
            <person name="Fletcher R."/>
            <person name="Gerhard D.S."/>
            <person name="Goodstein D."/>
            <person name="Graves T."/>
            <person name="Grigoriev I.V."/>
            <person name="Grimwood J."/>
            <person name="Kawashima T."/>
            <person name="Lindquist E."/>
            <person name="Lucas S.M."/>
            <person name="Mead P.E."/>
            <person name="Mitros T."/>
            <person name="Ogino H."/>
            <person name="Ohta Y."/>
            <person name="Poliakov A.V."/>
            <person name="Pollet N."/>
            <person name="Robert J."/>
            <person name="Salamov A."/>
            <person name="Sater A.K."/>
            <person name="Schmutz J."/>
            <person name="Terry A."/>
            <person name="Vize P.D."/>
            <person name="Warren W.C."/>
            <person name="Wells D."/>
            <person name="Wills A."/>
            <person name="Wilson R.K."/>
            <person name="Zimmerman L.B."/>
            <person name="Zorn A.M."/>
            <person name="Grainger R."/>
            <person name="Grammer T."/>
            <person name="Khokha M.K."/>
            <person name="Richardson P.M."/>
            <person name="Rokhsar D.S."/>
        </authorList>
    </citation>
    <scope>NUCLEOTIDE SEQUENCE [LARGE SCALE GENOMIC DNA]</scope>
    <source>
        <strain evidence="8">Nigerian</strain>
    </source>
</reference>
<feature type="transmembrane region" description="Helical" evidence="7">
    <location>
        <begin position="257"/>
        <end position="277"/>
    </location>
</feature>
<keyword evidence="4 7" id="KW-0812">Transmembrane</keyword>
<reference evidence="8" key="2">
    <citation type="submission" date="2021-03" db="UniProtKB">
        <authorList>
            <consortium name="Ensembl"/>
        </authorList>
    </citation>
    <scope>IDENTIFICATION</scope>
</reference>
<feature type="transmembrane region" description="Helical" evidence="7">
    <location>
        <begin position="146"/>
        <end position="167"/>
    </location>
</feature>